<dbReference type="Gene3D" id="3.40.50.1000">
    <property type="entry name" value="HAD superfamily/HAD-like"/>
    <property type="match status" value="1"/>
</dbReference>
<keyword evidence="5" id="KW-0547">Nucleotide-binding</keyword>
<dbReference type="GO" id="GO:0000166">
    <property type="term" value="F:nucleotide binding"/>
    <property type="evidence" value="ECO:0007669"/>
    <property type="project" value="UniProtKB-KW"/>
</dbReference>
<evidence type="ECO:0000256" key="3">
    <source>
        <dbReference type="ARBA" id="ARBA00012643"/>
    </source>
</evidence>
<evidence type="ECO:0000256" key="2">
    <source>
        <dbReference type="ARBA" id="ARBA00008389"/>
    </source>
</evidence>
<evidence type="ECO:0000256" key="4">
    <source>
        <dbReference type="ARBA" id="ARBA00022723"/>
    </source>
</evidence>
<dbReference type="AlphaFoldDB" id="A0A0G4IQG2"/>
<evidence type="ECO:0000313" key="9">
    <source>
        <dbReference type="EMBL" id="CEO97457.1"/>
    </source>
</evidence>
<dbReference type="SUPFAM" id="SSF56784">
    <property type="entry name" value="HAD-like"/>
    <property type="match status" value="1"/>
</dbReference>
<sequence>MRALVACVVASVSVISGAALLRIWWIREATKRRWKAAKIIIVDEEDFNEKKQILFRGGKSALQVIMDFDYTITGQFLENGDMASSTHGVFSRSGLLPESFVQLERDLYEKYYQHEIDPNLTQEERFEYMKEWWTLAHENLVRHRITVPLIEECLHPLRSEIVLRHGCRQLLNLLQKNDIPLLVFSAGIADIIERYMEQQGLHLDNVHILSNRMVMDEAGCLVAFQQPIVHSANKALLVDRAAHVLHPERAAFIVVGDHIHDALMWYAGKVTREAYLICRYSDSIPYAEVHLKVGLLNTNVSARLDEFKEVYDVIIVDDGPLDFLYDLILEISKN</sequence>
<dbReference type="GO" id="GO:0008253">
    <property type="term" value="F:5'-nucleotidase activity"/>
    <property type="evidence" value="ECO:0007669"/>
    <property type="project" value="UniProtKB-EC"/>
</dbReference>
<dbReference type="Pfam" id="PF05822">
    <property type="entry name" value="UMPH-1"/>
    <property type="match status" value="1"/>
</dbReference>
<keyword evidence="7" id="KW-0460">Magnesium</keyword>
<organism evidence="9 10">
    <name type="scientific">Plasmodiophora brassicae</name>
    <name type="common">Clubroot disease agent</name>
    <dbReference type="NCBI Taxonomy" id="37360"/>
    <lineage>
        <taxon>Eukaryota</taxon>
        <taxon>Sar</taxon>
        <taxon>Rhizaria</taxon>
        <taxon>Endomyxa</taxon>
        <taxon>Phytomyxea</taxon>
        <taxon>Plasmodiophorida</taxon>
        <taxon>Plasmodiophoridae</taxon>
        <taxon>Plasmodiophora</taxon>
    </lineage>
</organism>
<dbReference type="SFLD" id="SFLDG01128">
    <property type="entry name" value="C1.4:_5'-Nucleotidase_Like"/>
    <property type="match status" value="1"/>
</dbReference>
<evidence type="ECO:0000256" key="6">
    <source>
        <dbReference type="ARBA" id="ARBA00022801"/>
    </source>
</evidence>
<evidence type="ECO:0000256" key="8">
    <source>
        <dbReference type="ARBA" id="ARBA00023080"/>
    </source>
</evidence>
<keyword evidence="6" id="KW-0378">Hydrolase</keyword>
<dbReference type="InterPro" id="IPR023214">
    <property type="entry name" value="HAD_sf"/>
</dbReference>
<dbReference type="Proteomes" id="UP000039324">
    <property type="component" value="Unassembled WGS sequence"/>
</dbReference>
<evidence type="ECO:0000256" key="7">
    <source>
        <dbReference type="ARBA" id="ARBA00022842"/>
    </source>
</evidence>
<evidence type="ECO:0000256" key="5">
    <source>
        <dbReference type="ARBA" id="ARBA00022741"/>
    </source>
</evidence>
<protein>
    <recommendedName>
        <fullName evidence="3">5'-nucleotidase</fullName>
        <ecNumber evidence="3">3.1.3.5</ecNumber>
    </recommendedName>
</protein>
<dbReference type="OrthoDB" id="10014216at2759"/>
<dbReference type="GO" id="GO:0009117">
    <property type="term" value="P:nucleotide metabolic process"/>
    <property type="evidence" value="ECO:0007669"/>
    <property type="project" value="UniProtKB-KW"/>
</dbReference>
<dbReference type="GO" id="GO:0005737">
    <property type="term" value="C:cytoplasm"/>
    <property type="evidence" value="ECO:0007669"/>
    <property type="project" value="InterPro"/>
</dbReference>
<gene>
    <name evidence="9" type="ORF">PBRA_000802</name>
</gene>
<dbReference type="InterPro" id="IPR006434">
    <property type="entry name" value="Pyrimidine_nucleotidase_eu"/>
</dbReference>
<evidence type="ECO:0000313" key="10">
    <source>
        <dbReference type="Proteomes" id="UP000039324"/>
    </source>
</evidence>
<name>A0A0G4IQG2_PLABS</name>
<dbReference type="STRING" id="37360.A0A0G4IQG2"/>
<dbReference type="InterPro" id="IPR036412">
    <property type="entry name" value="HAD-like_sf"/>
</dbReference>
<comment type="similarity">
    <text evidence="2">Belongs to the pyrimidine 5'-nucleotidase family.</text>
</comment>
<dbReference type="Gene3D" id="1.10.150.340">
    <property type="entry name" value="Pyrimidine 5'-nucleotidase (UMPH-1), N-terminal domain"/>
    <property type="match status" value="1"/>
</dbReference>
<accession>A0A0G4IQG2</accession>
<dbReference type="EMBL" id="CDSF01000079">
    <property type="protein sequence ID" value="CEO97457.1"/>
    <property type="molecule type" value="Genomic_DNA"/>
</dbReference>
<dbReference type="EC" id="3.1.3.5" evidence="3"/>
<dbReference type="SFLD" id="SFLDS00003">
    <property type="entry name" value="Haloacid_Dehalogenase"/>
    <property type="match status" value="1"/>
</dbReference>
<proteinExistence type="inferred from homology"/>
<keyword evidence="10" id="KW-1185">Reference proteome</keyword>
<dbReference type="OMA" id="THFISNM"/>
<dbReference type="PANTHER" id="PTHR13045:SF0">
    <property type="entry name" value="7-METHYLGUANOSINE PHOSPHATE-SPECIFIC 5'-NUCLEOTIDASE"/>
    <property type="match status" value="1"/>
</dbReference>
<dbReference type="PANTHER" id="PTHR13045">
    <property type="entry name" value="5'-NUCLEOTIDASE"/>
    <property type="match status" value="1"/>
</dbReference>
<comment type="catalytic activity">
    <reaction evidence="1">
        <text>a ribonucleoside 5'-phosphate + H2O = a ribonucleoside + phosphate</text>
        <dbReference type="Rhea" id="RHEA:12484"/>
        <dbReference type="ChEBI" id="CHEBI:15377"/>
        <dbReference type="ChEBI" id="CHEBI:18254"/>
        <dbReference type="ChEBI" id="CHEBI:43474"/>
        <dbReference type="ChEBI" id="CHEBI:58043"/>
        <dbReference type="EC" id="3.1.3.5"/>
    </reaction>
</comment>
<dbReference type="GO" id="GO:0000287">
    <property type="term" value="F:magnesium ion binding"/>
    <property type="evidence" value="ECO:0007669"/>
    <property type="project" value="InterPro"/>
</dbReference>
<reference evidence="9 10" key="1">
    <citation type="submission" date="2015-02" db="EMBL/GenBank/DDBJ databases">
        <authorList>
            <person name="Chooi Y.-H."/>
        </authorList>
    </citation>
    <scope>NUCLEOTIDE SEQUENCE [LARGE SCALE GENOMIC DNA]</scope>
    <source>
        <strain evidence="9">E3</strain>
    </source>
</reference>
<keyword evidence="8" id="KW-0546">Nucleotide metabolism</keyword>
<evidence type="ECO:0000256" key="1">
    <source>
        <dbReference type="ARBA" id="ARBA00000815"/>
    </source>
</evidence>
<keyword evidence="4" id="KW-0479">Metal-binding</keyword>
<dbReference type="FunFam" id="1.10.150.340:FF:000001">
    <property type="entry name" value="Cytosolic 5-nucleotidase 3-like"/>
    <property type="match status" value="1"/>
</dbReference>